<dbReference type="InterPro" id="IPR036277">
    <property type="entry name" value="SMC_hinge_sf"/>
</dbReference>
<dbReference type="InterPro" id="IPR027417">
    <property type="entry name" value="P-loop_NTPase"/>
</dbReference>
<protein>
    <recommendedName>
        <fullName evidence="12">Structural maintenance of chromosomes protein 4</fullName>
    </recommendedName>
</protein>
<evidence type="ECO:0000256" key="4">
    <source>
        <dbReference type="ARBA" id="ARBA00022840"/>
    </source>
</evidence>
<feature type="domain" description="SMC hinge" evidence="9">
    <location>
        <begin position="11"/>
        <end position="49"/>
    </location>
</feature>
<feature type="domain" description="RecF/RecN/SMC N-terminal" evidence="8">
    <location>
        <begin position="259"/>
        <end position="636"/>
    </location>
</feature>
<dbReference type="InterPro" id="IPR003395">
    <property type="entry name" value="RecF/RecN/SMC_N"/>
</dbReference>
<accession>A0A8R1EBE4</accession>
<evidence type="ECO:0000256" key="5">
    <source>
        <dbReference type="ARBA" id="ARBA00023054"/>
    </source>
</evidence>
<feature type="coiled-coil region" evidence="7">
    <location>
        <begin position="259"/>
        <end position="371"/>
    </location>
</feature>
<keyword evidence="3" id="KW-0547">Nucleotide-binding</keyword>
<dbReference type="SUPFAM" id="SSF75553">
    <property type="entry name" value="Smc hinge domain"/>
    <property type="match status" value="1"/>
</dbReference>
<keyword evidence="5 7" id="KW-0175">Coiled coil</keyword>
<evidence type="ECO:0000256" key="2">
    <source>
        <dbReference type="ARBA" id="ARBA00006005"/>
    </source>
</evidence>
<dbReference type="PANTHER" id="PTHR18937">
    <property type="entry name" value="STRUCTURAL MAINTENANCE OF CHROMOSOMES SMC FAMILY MEMBER"/>
    <property type="match status" value="1"/>
</dbReference>
<dbReference type="Gene3D" id="3.40.50.300">
    <property type="entry name" value="P-loop containing nucleotide triphosphate hydrolases"/>
    <property type="match status" value="1"/>
</dbReference>
<name>A0A8R1EBE4_CAEJA</name>
<organism evidence="10 11">
    <name type="scientific">Caenorhabditis japonica</name>
    <dbReference type="NCBI Taxonomy" id="281687"/>
    <lineage>
        <taxon>Eukaryota</taxon>
        <taxon>Metazoa</taxon>
        <taxon>Ecdysozoa</taxon>
        <taxon>Nematoda</taxon>
        <taxon>Chromadorea</taxon>
        <taxon>Rhabditida</taxon>
        <taxon>Rhabditina</taxon>
        <taxon>Rhabditomorpha</taxon>
        <taxon>Rhabditoidea</taxon>
        <taxon>Rhabditidae</taxon>
        <taxon>Peloderinae</taxon>
        <taxon>Caenorhabditis</taxon>
    </lineage>
</organism>
<dbReference type="EnsemblMetazoa" id="CJA33098.1">
    <property type="protein sequence ID" value="CJA33098.1"/>
    <property type="gene ID" value="WBGene00208945"/>
</dbReference>
<evidence type="ECO:0000256" key="6">
    <source>
        <dbReference type="ARBA" id="ARBA00023242"/>
    </source>
</evidence>
<comment type="similarity">
    <text evidence="2">Belongs to the SMC family. SMC4 subfamily.</text>
</comment>
<dbReference type="GO" id="GO:0005634">
    <property type="term" value="C:nucleus"/>
    <property type="evidence" value="ECO:0007669"/>
    <property type="project" value="UniProtKB-SubCell"/>
</dbReference>
<dbReference type="Pfam" id="PF06470">
    <property type="entry name" value="SMC_hinge"/>
    <property type="match status" value="1"/>
</dbReference>
<reference evidence="10" key="2">
    <citation type="submission" date="2022-06" db="UniProtKB">
        <authorList>
            <consortium name="EnsemblMetazoa"/>
        </authorList>
    </citation>
    <scope>IDENTIFICATION</scope>
    <source>
        <strain evidence="10">DF5081</strain>
    </source>
</reference>
<dbReference type="GO" id="GO:0005524">
    <property type="term" value="F:ATP binding"/>
    <property type="evidence" value="ECO:0007669"/>
    <property type="project" value="UniProtKB-KW"/>
</dbReference>
<evidence type="ECO:0000313" key="10">
    <source>
        <dbReference type="EnsemblMetazoa" id="CJA33098.1"/>
    </source>
</evidence>
<dbReference type="SUPFAM" id="SSF52540">
    <property type="entry name" value="P-loop containing nucleoside triphosphate hydrolases"/>
    <property type="match status" value="1"/>
</dbReference>
<evidence type="ECO:0000313" key="11">
    <source>
        <dbReference type="Proteomes" id="UP000005237"/>
    </source>
</evidence>
<dbReference type="GO" id="GO:0000796">
    <property type="term" value="C:condensin complex"/>
    <property type="evidence" value="ECO:0007669"/>
    <property type="project" value="TreeGrafter"/>
</dbReference>
<dbReference type="Proteomes" id="UP000005237">
    <property type="component" value="Unassembled WGS sequence"/>
</dbReference>
<dbReference type="PANTHER" id="PTHR18937:SF172">
    <property type="entry name" value="STRUCTURAL MAINTENANCE OF CHROMOSOMES PROTEIN"/>
    <property type="match status" value="1"/>
</dbReference>
<keyword evidence="4" id="KW-0067">ATP-binding</keyword>
<evidence type="ECO:0000256" key="7">
    <source>
        <dbReference type="SAM" id="Coils"/>
    </source>
</evidence>
<reference evidence="11" key="1">
    <citation type="submission" date="2010-08" db="EMBL/GenBank/DDBJ databases">
        <authorList>
            <consortium name="Caenorhabditis japonica Sequencing Consortium"/>
            <person name="Wilson R.K."/>
        </authorList>
    </citation>
    <scope>NUCLEOTIDE SEQUENCE [LARGE SCALE GENOMIC DNA]</scope>
    <source>
        <strain evidence="11">DF5081</strain>
    </source>
</reference>
<dbReference type="Pfam" id="PF02463">
    <property type="entry name" value="SMC_N"/>
    <property type="match status" value="1"/>
</dbReference>
<dbReference type="GO" id="GO:0007076">
    <property type="term" value="P:mitotic chromosome condensation"/>
    <property type="evidence" value="ECO:0007669"/>
    <property type="project" value="TreeGrafter"/>
</dbReference>
<evidence type="ECO:0000259" key="9">
    <source>
        <dbReference type="Pfam" id="PF06470"/>
    </source>
</evidence>
<keyword evidence="11" id="KW-1185">Reference proteome</keyword>
<dbReference type="Gene3D" id="1.10.287.1490">
    <property type="match status" value="1"/>
</dbReference>
<evidence type="ECO:0000259" key="8">
    <source>
        <dbReference type="Pfam" id="PF02463"/>
    </source>
</evidence>
<feature type="coiled-coil region" evidence="7">
    <location>
        <begin position="431"/>
        <end position="494"/>
    </location>
</feature>
<keyword evidence="6" id="KW-0539">Nucleus</keyword>
<evidence type="ECO:0008006" key="12">
    <source>
        <dbReference type="Google" id="ProtNLM"/>
    </source>
</evidence>
<comment type="subcellular location">
    <subcellularLocation>
        <location evidence="1">Nucleus</location>
    </subcellularLocation>
</comment>
<dbReference type="AlphaFoldDB" id="A0A8R1EBE4"/>
<evidence type="ECO:0000256" key="1">
    <source>
        <dbReference type="ARBA" id="ARBA00004123"/>
    </source>
</evidence>
<sequence>MPPQLFHIYSPADRLIDQIQCDDPRIRDVFYYMLQDTLVVDNLEEAARIDARYKGRYRITTLDGTNVEKSGTMTGGGKPYSNRIRTDNGVMTQDKKNAIAKLTNQLTCIKKEHEVIEKKLKTQQEIYDENGPIEENLKARQREIKDSIPIQTRNIASLKSAITKHEQQPQVPQIEISEADIEAKRAAAEELRAKLQEVKNDSEQSKKMLEESQRKLDKMFQDLVQSNKDLAAKARERVERINVDMIKEETLMKNTPAHLEALDKKIKEHEELVVAKKIEVDVLGSLESNGEVKELMDLNNELTQLKTELSNLEARLKEIREIRENLEAVEKEATEEYQGYKSYYDELYGMLDAVEGQLDEKKTALERLDDDWLEPETLDPQTNLVRPTDENVQEKLANGAMLLPPEVCNMIVPHRVNFESEPIEMLPPQEAAKIRDSIVKVEKQLKAYRIEHDEIAISQYAIIAALWHGDETDLSRTNEKVAAHRKKLQQLRAARLEEFSEALAFLGTTTQMLYQLITNGGDASLKFVEEGKSSDPFEAGVKFSVRPAKKSWKLIENLSGGEKTLASLCFVFAMHHYRATPLYVMDEIDAALDLNNVRLIANYIKHSERTRNAQFIIISLRNQMFEVGNRLIGIYKTFGCTHNVVIAPESVENGNRVYKSTLDEQIREETKKKNAEKEAEAERTVVEGIQNMAIKRGFFPKLFAL</sequence>
<dbReference type="InterPro" id="IPR010935">
    <property type="entry name" value="SMC_hinge"/>
</dbReference>
<dbReference type="Gene3D" id="3.30.70.1620">
    <property type="match status" value="1"/>
</dbReference>
<feature type="coiled-coil region" evidence="7">
    <location>
        <begin position="662"/>
        <end position="692"/>
    </location>
</feature>
<evidence type="ECO:0000256" key="3">
    <source>
        <dbReference type="ARBA" id="ARBA00022741"/>
    </source>
</evidence>
<feature type="coiled-coil region" evidence="7">
    <location>
        <begin position="174"/>
        <end position="229"/>
    </location>
</feature>
<proteinExistence type="inferred from homology"/>